<name>A0A397JHK6_9GLOM</name>
<proteinExistence type="predicted"/>
<dbReference type="SUPFAM" id="SSF56219">
    <property type="entry name" value="DNase I-like"/>
    <property type="match status" value="1"/>
</dbReference>
<organism evidence="1 2">
    <name type="scientific">Diversispora epigaea</name>
    <dbReference type="NCBI Taxonomy" id="1348612"/>
    <lineage>
        <taxon>Eukaryota</taxon>
        <taxon>Fungi</taxon>
        <taxon>Fungi incertae sedis</taxon>
        <taxon>Mucoromycota</taxon>
        <taxon>Glomeromycotina</taxon>
        <taxon>Glomeromycetes</taxon>
        <taxon>Diversisporales</taxon>
        <taxon>Diversisporaceae</taxon>
        <taxon>Diversispora</taxon>
    </lineage>
</organism>
<dbReference type="EMBL" id="PQFF01000039">
    <property type="protein sequence ID" value="RHZ87057.1"/>
    <property type="molecule type" value="Genomic_DNA"/>
</dbReference>
<accession>A0A397JHK6</accession>
<dbReference type="AlphaFoldDB" id="A0A397JHK6"/>
<dbReference type="OrthoDB" id="2445125at2759"/>
<dbReference type="InterPro" id="IPR036691">
    <property type="entry name" value="Endo/exonu/phosph_ase_sf"/>
</dbReference>
<protein>
    <recommendedName>
        <fullName evidence="3">Reverse transcriptase domain-containing protein</fullName>
    </recommendedName>
</protein>
<sequence length="347" mass="40901">MLRYLQNYNCVDSFRVCNDKQVGFTWFCREDNRIKSRIDMIWISSNLLEALENTKVENKELEARSDHKCVITQLKQFFVQEKIKLNKQVDRRKSNFSNRQTAEKQWNIIKEVILEATMVSNKKGADQFISPNNISYRLINGYRRLFNQIRTYFYWSFDDNREQAELDKKKQQVIKEVIEKRLFDFCYNQRVWKFNISLRPGSEKLHSIIFREIDTETKDNDQRTTASFTIEELTSCIAATSNISVPGQSGIPYFFFKHLEHIALTCVLQMLNTILSTDINKIQPIMLLKTSKKIFMKAIIKKLSKVMIINKVLNSNNWATLPGGNTHDLIHILNNVMEKAREFKKEA</sequence>
<reference evidence="1 2" key="1">
    <citation type="submission" date="2018-08" db="EMBL/GenBank/DDBJ databases">
        <title>Genome and evolution of the arbuscular mycorrhizal fungus Diversispora epigaea (formerly Glomus versiforme) and its bacterial endosymbionts.</title>
        <authorList>
            <person name="Sun X."/>
            <person name="Fei Z."/>
            <person name="Harrison M."/>
        </authorList>
    </citation>
    <scope>NUCLEOTIDE SEQUENCE [LARGE SCALE GENOMIC DNA]</scope>
    <source>
        <strain evidence="1 2">IT104</strain>
    </source>
</reference>
<gene>
    <name evidence="1" type="ORF">Glove_41g159</name>
</gene>
<evidence type="ECO:0000313" key="1">
    <source>
        <dbReference type="EMBL" id="RHZ87057.1"/>
    </source>
</evidence>
<evidence type="ECO:0000313" key="2">
    <source>
        <dbReference type="Proteomes" id="UP000266861"/>
    </source>
</evidence>
<dbReference type="Proteomes" id="UP000266861">
    <property type="component" value="Unassembled WGS sequence"/>
</dbReference>
<comment type="caution">
    <text evidence="1">The sequence shown here is derived from an EMBL/GenBank/DDBJ whole genome shotgun (WGS) entry which is preliminary data.</text>
</comment>
<keyword evidence="2" id="KW-1185">Reference proteome</keyword>
<dbReference type="Gene3D" id="3.60.10.10">
    <property type="entry name" value="Endonuclease/exonuclease/phosphatase"/>
    <property type="match status" value="1"/>
</dbReference>
<evidence type="ECO:0008006" key="3">
    <source>
        <dbReference type="Google" id="ProtNLM"/>
    </source>
</evidence>